<comment type="caution">
    <text evidence="1">The sequence shown here is derived from an EMBL/GenBank/DDBJ whole genome shotgun (WGS) entry which is preliminary data.</text>
</comment>
<evidence type="ECO:0000313" key="2">
    <source>
        <dbReference type="Proteomes" id="UP000321922"/>
    </source>
</evidence>
<sequence>MVLFVKDLKNNFFYNILVKNDVDHFWECPVLKKDDYDVAIEYLRKKFKPTDKFWQSVYWSPTGGSTDASSKSFFFPWDNKEMNLQRKLMAKALSLPFLGPFYDNHIMANLFTGTNMYRSLELFNQLATDSGVTSLPIGSNCTNEDVDKLIEYFCPDIIAGPPIILADYAYHCVSRGLIRPKSAVLYASNPLFTAQEHVIMEAFDNPDIYSVYGSAETGPWAFHNSKFLSKNQFIIVDEIADVEIIDPDEYGYGAIVVTIKSRKRFPVVRYSIGDIGKLSIFDFDNQQYRLLEVKGRNEQWLSYADINIELKAVAHLLESYLDWQIVQYFESENSVEVIDIRLLVNSSECDLQQLTHRLEALFLIDEFKGALKLKVGCVSLGELIKSTLSQKIIKVVDRR</sequence>
<dbReference type="Gene3D" id="3.40.50.12780">
    <property type="entry name" value="N-terminal domain of ligase-like"/>
    <property type="match status" value="1"/>
</dbReference>
<keyword evidence="2" id="KW-1185">Reference proteome</keyword>
<protein>
    <recommendedName>
        <fullName evidence="3">AMP-dependent synthetase/ligase domain-containing protein</fullName>
    </recommendedName>
</protein>
<dbReference type="OrthoDB" id="580775at2"/>
<evidence type="ECO:0000313" key="1">
    <source>
        <dbReference type="EMBL" id="GEM77066.1"/>
    </source>
</evidence>
<dbReference type="AlphaFoldDB" id="A0A511QJ16"/>
<organism evidence="1 2">
    <name type="scientific">Vibrio sagamiensis NBRC 104589</name>
    <dbReference type="NCBI Taxonomy" id="1219064"/>
    <lineage>
        <taxon>Bacteria</taxon>
        <taxon>Pseudomonadati</taxon>
        <taxon>Pseudomonadota</taxon>
        <taxon>Gammaproteobacteria</taxon>
        <taxon>Vibrionales</taxon>
        <taxon>Vibrionaceae</taxon>
        <taxon>Vibrio</taxon>
    </lineage>
</organism>
<gene>
    <name evidence="1" type="ORF">VSA01S_31780</name>
</gene>
<dbReference type="EMBL" id="BJXJ01000039">
    <property type="protein sequence ID" value="GEM77066.1"/>
    <property type="molecule type" value="Genomic_DNA"/>
</dbReference>
<dbReference type="RefSeq" id="WP_039983213.1">
    <property type="nucleotide sequence ID" value="NZ_BAOJ01000175.1"/>
</dbReference>
<proteinExistence type="predicted"/>
<dbReference type="PANTHER" id="PTHR43845">
    <property type="entry name" value="BLR5969 PROTEIN"/>
    <property type="match status" value="1"/>
</dbReference>
<dbReference type="Proteomes" id="UP000321922">
    <property type="component" value="Unassembled WGS sequence"/>
</dbReference>
<reference evidence="1 2" key="1">
    <citation type="submission" date="2019-07" db="EMBL/GenBank/DDBJ databases">
        <title>Whole genome shotgun sequence of Vibrio sagamiensis NBRC 104589.</title>
        <authorList>
            <person name="Hosoyama A."/>
            <person name="Uohara A."/>
            <person name="Ohji S."/>
            <person name="Ichikawa N."/>
        </authorList>
    </citation>
    <scope>NUCLEOTIDE SEQUENCE [LARGE SCALE GENOMIC DNA]</scope>
    <source>
        <strain evidence="1 2">NBRC 104589</strain>
    </source>
</reference>
<dbReference type="PANTHER" id="PTHR43845:SF1">
    <property type="entry name" value="BLR5969 PROTEIN"/>
    <property type="match status" value="1"/>
</dbReference>
<evidence type="ECO:0008006" key="3">
    <source>
        <dbReference type="Google" id="ProtNLM"/>
    </source>
</evidence>
<name>A0A511QJ16_9VIBR</name>
<dbReference type="SUPFAM" id="SSF56801">
    <property type="entry name" value="Acetyl-CoA synthetase-like"/>
    <property type="match status" value="1"/>
</dbReference>
<accession>A0A511QJ16</accession>
<dbReference type="InterPro" id="IPR042099">
    <property type="entry name" value="ANL_N_sf"/>
</dbReference>